<feature type="transmembrane region" description="Helical" evidence="1">
    <location>
        <begin position="213"/>
        <end position="234"/>
    </location>
</feature>
<feature type="transmembrane region" description="Helical" evidence="1">
    <location>
        <begin position="67"/>
        <end position="85"/>
    </location>
</feature>
<keyword evidence="1" id="KW-0812">Transmembrane</keyword>
<dbReference type="Pfam" id="PF00892">
    <property type="entry name" value="EamA"/>
    <property type="match status" value="1"/>
</dbReference>
<accession>A0AAT9FR10</accession>
<name>A0AAT9FR10_9BACT</name>
<feature type="domain" description="EamA" evidence="2">
    <location>
        <begin position="147"/>
        <end position="284"/>
    </location>
</feature>
<feature type="transmembrane region" description="Helical" evidence="1">
    <location>
        <begin position="246"/>
        <end position="264"/>
    </location>
</feature>
<feature type="transmembrane region" description="Helical" evidence="1">
    <location>
        <begin position="270"/>
        <end position="288"/>
    </location>
</feature>
<dbReference type="PANTHER" id="PTHR22911:SF79">
    <property type="entry name" value="MOBA-LIKE NTP TRANSFERASE DOMAIN-CONTAINING PROTEIN"/>
    <property type="match status" value="1"/>
</dbReference>
<dbReference type="PANTHER" id="PTHR22911">
    <property type="entry name" value="ACYL-MALONYL CONDENSING ENZYME-RELATED"/>
    <property type="match status" value="1"/>
</dbReference>
<organism evidence="3">
    <name type="scientific">Oceaniferula spumae</name>
    <dbReference type="NCBI Taxonomy" id="2979115"/>
    <lineage>
        <taxon>Bacteria</taxon>
        <taxon>Pseudomonadati</taxon>
        <taxon>Verrucomicrobiota</taxon>
        <taxon>Verrucomicrobiia</taxon>
        <taxon>Verrucomicrobiales</taxon>
        <taxon>Verrucomicrobiaceae</taxon>
        <taxon>Oceaniferula</taxon>
    </lineage>
</organism>
<dbReference type="KEGG" id="osu:NT6N_34850"/>
<dbReference type="EMBL" id="AP026866">
    <property type="protein sequence ID" value="BDS08445.1"/>
    <property type="molecule type" value="Genomic_DNA"/>
</dbReference>
<feature type="transmembrane region" description="Helical" evidence="1">
    <location>
        <begin position="91"/>
        <end position="113"/>
    </location>
</feature>
<gene>
    <name evidence="3" type="ORF">NT6N_34850</name>
</gene>
<feature type="transmembrane region" description="Helical" evidence="1">
    <location>
        <begin position="37"/>
        <end position="55"/>
    </location>
</feature>
<evidence type="ECO:0000313" key="3">
    <source>
        <dbReference type="EMBL" id="BDS08445.1"/>
    </source>
</evidence>
<protein>
    <submittedName>
        <fullName evidence="3">Permease</fullName>
    </submittedName>
</protein>
<dbReference type="GO" id="GO:0016020">
    <property type="term" value="C:membrane"/>
    <property type="evidence" value="ECO:0007669"/>
    <property type="project" value="InterPro"/>
</dbReference>
<proteinExistence type="predicted"/>
<dbReference type="InterPro" id="IPR000620">
    <property type="entry name" value="EamA_dom"/>
</dbReference>
<dbReference type="AlphaFoldDB" id="A0AAT9FR10"/>
<feature type="transmembrane region" description="Helical" evidence="1">
    <location>
        <begin position="125"/>
        <end position="143"/>
    </location>
</feature>
<evidence type="ECO:0000256" key="1">
    <source>
        <dbReference type="SAM" id="Phobius"/>
    </source>
</evidence>
<feature type="transmembrane region" description="Helical" evidence="1">
    <location>
        <begin position="179"/>
        <end position="201"/>
    </location>
</feature>
<keyword evidence="1" id="KW-0472">Membrane</keyword>
<dbReference type="SUPFAM" id="SSF103481">
    <property type="entry name" value="Multidrug resistance efflux transporter EmrE"/>
    <property type="match status" value="1"/>
</dbReference>
<dbReference type="InterPro" id="IPR037185">
    <property type="entry name" value="EmrE-like"/>
</dbReference>
<feature type="transmembrane region" description="Helical" evidence="1">
    <location>
        <begin position="149"/>
        <end position="167"/>
    </location>
</feature>
<evidence type="ECO:0000259" key="2">
    <source>
        <dbReference type="Pfam" id="PF00892"/>
    </source>
</evidence>
<sequence length="304" mass="33156">MTTAKMQRPYLQLQFLVLVLAFTAVLGRLITLSSPLLVMWRTGLAVVLMLLWLLISKRAPIRMNRSDVCKALGIGVILGLHWMAFFGSIQLSNISICLAGMASISFFTALSEPLINRCKPDRREILLGLMVIPGLSLVAGSTWDHALGLGTAIVAAMLAALFPVLNRKLTLRGIAPQTLTVYELIGASATCFVAACLIPDIRITQLPSISDWGWLLLLSGVCTVWAYSFHIHLLRKFTAFTTNLAFNFEPVYGILLAAVCFHEYEELTPTFYVGALFIIAASVIHAMTGKAKHPVTAAGEPPLD</sequence>
<reference evidence="3" key="1">
    <citation type="submission" date="2024-07" db="EMBL/GenBank/DDBJ databases">
        <title>Complete genome sequence of Verrucomicrobiaceae bacterium NT6N.</title>
        <authorList>
            <person name="Huang C."/>
            <person name="Takami H."/>
            <person name="Hamasaki K."/>
        </authorList>
    </citation>
    <scope>NUCLEOTIDE SEQUENCE</scope>
    <source>
        <strain evidence="3">NT6N</strain>
    </source>
</reference>
<keyword evidence="1" id="KW-1133">Transmembrane helix</keyword>